<evidence type="ECO:0000313" key="6">
    <source>
        <dbReference type="EMBL" id="RFC68408.1"/>
    </source>
</evidence>
<dbReference type="NCBIfam" id="NF001323">
    <property type="entry name" value="PRK00259.1-1"/>
    <property type="match status" value="1"/>
</dbReference>
<comment type="similarity">
    <text evidence="5">Belongs to the YciB family.</text>
</comment>
<keyword evidence="1 5" id="KW-1003">Cell membrane</keyword>
<dbReference type="PANTHER" id="PTHR36917:SF1">
    <property type="entry name" value="INNER MEMBRANE-SPANNING PROTEIN YCIB"/>
    <property type="match status" value="1"/>
</dbReference>
<feature type="transmembrane region" description="Helical" evidence="5">
    <location>
        <begin position="85"/>
        <end position="104"/>
    </location>
</feature>
<proteinExistence type="inferred from homology"/>
<evidence type="ECO:0000313" key="7">
    <source>
        <dbReference type="Proteomes" id="UP000262379"/>
    </source>
</evidence>
<keyword evidence="7" id="KW-1185">Reference proteome</keyword>
<dbReference type="InterPro" id="IPR006008">
    <property type="entry name" value="YciB"/>
</dbReference>
<keyword evidence="2 5" id="KW-0812">Transmembrane</keyword>
<dbReference type="Proteomes" id="UP000262379">
    <property type="component" value="Unassembled WGS sequence"/>
</dbReference>
<dbReference type="PANTHER" id="PTHR36917">
    <property type="entry name" value="INTRACELLULAR SEPTATION PROTEIN A-RELATED"/>
    <property type="match status" value="1"/>
</dbReference>
<keyword evidence="5" id="KW-0997">Cell inner membrane</keyword>
<dbReference type="RefSeq" id="WP_116622845.1">
    <property type="nucleotide sequence ID" value="NZ_QURN01000004.1"/>
</dbReference>
<feature type="transmembrane region" description="Helical" evidence="5">
    <location>
        <begin position="31"/>
        <end position="51"/>
    </location>
</feature>
<evidence type="ECO:0000256" key="1">
    <source>
        <dbReference type="ARBA" id="ARBA00022475"/>
    </source>
</evidence>
<protein>
    <recommendedName>
        <fullName evidence="5">Inner membrane-spanning protein YciB</fullName>
    </recommendedName>
</protein>
<sequence length="223" mass="24947">MSNPILETGPSDPRQKKISPGLKFALEMGPLLIFFLATFKGHWLAAIFPALGALGKPLFIATALFMAATAVSLVVSWLLTRSIPMMPLVSGVVVLIFGGLSIWLQNDTFIKMKPTIVYALFAAILLGGLAFNRPLLGYVFDQAFQLDDDGWRKLTFRWGLFFVVCAILNEVVWRSLGAFYPPDIADEYWAAFKLFGFTALTFIFVFSQMPLIMRHSLDQQVRK</sequence>
<accession>A0A371XGS0</accession>
<dbReference type="Pfam" id="PF04279">
    <property type="entry name" value="IspA"/>
    <property type="match status" value="1"/>
</dbReference>
<evidence type="ECO:0000256" key="5">
    <source>
        <dbReference type="HAMAP-Rule" id="MF_00189"/>
    </source>
</evidence>
<dbReference type="NCBIfam" id="TIGR00997">
    <property type="entry name" value="ispZ"/>
    <property type="match status" value="1"/>
</dbReference>
<feature type="transmembrane region" description="Helical" evidence="5">
    <location>
        <begin position="156"/>
        <end position="176"/>
    </location>
</feature>
<dbReference type="AlphaFoldDB" id="A0A371XGS0"/>
<name>A0A371XGS0_9HYPH</name>
<organism evidence="6 7">
    <name type="scientific">Mesorhizobium denitrificans</name>
    <dbReference type="NCBI Taxonomy" id="2294114"/>
    <lineage>
        <taxon>Bacteria</taxon>
        <taxon>Pseudomonadati</taxon>
        <taxon>Pseudomonadota</taxon>
        <taxon>Alphaproteobacteria</taxon>
        <taxon>Hyphomicrobiales</taxon>
        <taxon>Phyllobacteriaceae</taxon>
        <taxon>Mesorhizobium</taxon>
    </lineage>
</organism>
<evidence type="ECO:0000256" key="2">
    <source>
        <dbReference type="ARBA" id="ARBA00022692"/>
    </source>
</evidence>
<feature type="transmembrane region" description="Helical" evidence="5">
    <location>
        <begin position="116"/>
        <end position="136"/>
    </location>
</feature>
<comment type="function">
    <text evidence="5">Plays a role in cell envelope biogenesis, maintenance of cell envelope integrity and membrane homeostasis.</text>
</comment>
<keyword evidence="4 5" id="KW-0472">Membrane</keyword>
<comment type="subcellular location">
    <subcellularLocation>
        <location evidence="5">Cell inner membrane</location>
        <topology evidence="5">Multi-pass membrane protein</topology>
    </subcellularLocation>
</comment>
<dbReference type="EMBL" id="QURN01000004">
    <property type="protein sequence ID" value="RFC68408.1"/>
    <property type="molecule type" value="Genomic_DNA"/>
</dbReference>
<gene>
    <name evidence="5" type="primary">yciB</name>
    <name evidence="6" type="ORF">DY251_05365</name>
</gene>
<feature type="transmembrane region" description="Helical" evidence="5">
    <location>
        <begin position="58"/>
        <end position="79"/>
    </location>
</feature>
<dbReference type="HAMAP" id="MF_00189">
    <property type="entry name" value="YciB"/>
    <property type="match status" value="1"/>
</dbReference>
<dbReference type="GO" id="GO:0005886">
    <property type="term" value="C:plasma membrane"/>
    <property type="evidence" value="ECO:0007669"/>
    <property type="project" value="UniProtKB-SubCell"/>
</dbReference>
<keyword evidence="3 5" id="KW-1133">Transmembrane helix</keyword>
<evidence type="ECO:0000256" key="3">
    <source>
        <dbReference type="ARBA" id="ARBA00022989"/>
    </source>
</evidence>
<feature type="transmembrane region" description="Helical" evidence="5">
    <location>
        <begin position="188"/>
        <end position="207"/>
    </location>
</feature>
<evidence type="ECO:0000256" key="4">
    <source>
        <dbReference type="ARBA" id="ARBA00023136"/>
    </source>
</evidence>
<reference evidence="7" key="1">
    <citation type="submission" date="2018-08" db="EMBL/GenBank/DDBJ databases">
        <authorList>
            <person name="Im W.T."/>
        </authorList>
    </citation>
    <scope>NUCLEOTIDE SEQUENCE [LARGE SCALE GENOMIC DNA]</scope>
    <source>
        <strain evidence="7">LA-28</strain>
    </source>
</reference>
<comment type="caution">
    <text evidence="6">The sequence shown here is derived from an EMBL/GenBank/DDBJ whole genome shotgun (WGS) entry which is preliminary data.</text>
</comment>